<protein>
    <submittedName>
        <fullName evidence="1">27815_t:CDS:1</fullName>
    </submittedName>
</protein>
<evidence type="ECO:0000313" key="1">
    <source>
        <dbReference type="EMBL" id="CAG8798890.1"/>
    </source>
</evidence>
<feature type="non-terminal residue" evidence="1">
    <location>
        <position position="112"/>
    </location>
</feature>
<name>A0A9N9JXV5_9GLOM</name>
<proteinExistence type="predicted"/>
<comment type="caution">
    <text evidence="1">The sequence shown here is derived from an EMBL/GenBank/DDBJ whole genome shotgun (WGS) entry which is preliminary data.</text>
</comment>
<gene>
    <name evidence="1" type="ORF">DERYTH_LOCUS22965</name>
</gene>
<sequence length="112" mass="13145">QQRDLVRSGEYGALKFCDNVYEVIQLDDEHTRTPCQHVIVVYLLCLHTHILPSEIHQCWHVQHSVEVNRIPQLAANIFKKLPECHYDTLLDIIQNALNYIFKDSKIPKLQKI</sequence>
<reference evidence="1" key="1">
    <citation type="submission" date="2021-06" db="EMBL/GenBank/DDBJ databases">
        <authorList>
            <person name="Kallberg Y."/>
            <person name="Tangrot J."/>
            <person name="Rosling A."/>
        </authorList>
    </citation>
    <scope>NUCLEOTIDE SEQUENCE</scope>
    <source>
        <strain evidence="1">MA453B</strain>
    </source>
</reference>
<keyword evidence="2" id="KW-1185">Reference proteome</keyword>
<evidence type="ECO:0000313" key="2">
    <source>
        <dbReference type="Proteomes" id="UP000789405"/>
    </source>
</evidence>
<dbReference type="EMBL" id="CAJVPY010033372">
    <property type="protein sequence ID" value="CAG8798890.1"/>
    <property type="molecule type" value="Genomic_DNA"/>
</dbReference>
<organism evidence="1 2">
    <name type="scientific">Dentiscutata erythropus</name>
    <dbReference type="NCBI Taxonomy" id="1348616"/>
    <lineage>
        <taxon>Eukaryota</taxon>
        <taxon>Fungi</taxon>
        <taxon>Fungi incertae sedis</taxon>
        <taxon>Mucoromycota</taxon>
        <taxon>Glomeromycotina</taxon>
        <taxon>Glomeromycetes</taxon>
        <taxon>Diversisporales</taxon>
        <taxon>Gigasporaceae</taxon>
        <taxon>Dentiscutata</taxon>
    </lineage>
</organism>
<dbReference type="AlphaFoldDB" id="A0A9N9JXV5"/>
<accession>A0A9N9JXV5</accession>
<dbReference type="Proteomes" id="UP000789405">
    <property type="component" value="Unassembled WGS sequence"/>
</dbReference>